<keyword evidence="2" id="KW-1133">Transmembrane helix</keyword>
<gene>
    <name evidence="3" type="ORF">SAMN04488090_2809</name>
</gene>
<feature type="region of interest" description="Disordered" evidence="1">
    <location>
        <begin position="107"/>
        <end position="134"/>
    </location>
</feature>
<dbReference type="EMBL" id="FNGS01000005">
    <property type="protein sequence ID" value="SDM20114.1"/>
    <property type="molecule type" value="Genomic_DNA"/>
</dbReference>
<sequence length="134" mass="15493">MKKRKHSLLIYRVFCFIMALHVINVSIDTRDRCVIYTETGEAHEDLSINDMESFVEFIVEDLLGMANAIPEHDDPDEDSDLAKLLQEYCFSPVFRLLPPAPQVVTLEREEQPESVEKPMRLYQEITSPPPRQTA</sequence>
<proteinExistence type="predicted"/>
<dbReference type="AlphaFoldDB" id="A0A1G9RA64"/>
<reference evidence="3 4" key="1">
    <citation type="submission" date="2016-10" db="EMBL/GenBank/DDBJ databases">
        <authorList>
            <person name="de Groot N.N."/>
        </authorList>
    </citation>
    <scope>NUCLEOTIDE SEQUENCE [LARGE SCALE GENOMIC DNA]</scope>
    <source>
        <strain evidence="3 4">DSM 21668</strain>
    </source>
</reference>
<dbReference type="Proteomes" id="UP000198901">
    <property type="component" value="Unassembled WGS sequence"/>
</dbReference>
<evidence type="ECO:0000256" key="1">
    <source>
        <dbReference type="SAM" id="MobiDB-lite"/>
    </source>
</evidence>
<organism evidence="3 4">
    <name type="scientific">Siphonobacter aquaeclarae</name>
    <dbReference type="NCBI Taxonomy" id="563176"/>
    <lineage>
        <taxon>Bacteria</taxon>
        <taxon>Pseudomonadati</taxon>
        <taxon>Bacteroidota</taxon>
        <taxon>Cytophagia</taxon>
        <taxon>Cytophagales</taxon>
        <taxon>Cytophagaceae</taxon>
        <taxon>Siphonobacter</taxon>
    </lineage>
</organism>
<evidence type="ECO:0000313" key="3">
    <source>
        <dbReference type="EMBL" id="SDM20114.1"/>
    </source>
</evidence>
<accession>A0A1G9RA64</accession>
<feature type="transmembrane region" description="Helical" evidence="2">
    <location>
        <begin position="9"/>
        <end position="27"/>
    </location>
</feature>
<keyword evidence="2" id="KW-0812">Transmembrane</keyword>
<name>A0A1G9RA64_9BACT</name>
<evidence type="ECO:0000256" key="2">
    <source>
        <dbReference type="SAM" id="Phobius"/>
    </source>
</evidence>
<protein>
    <submittedName>
        <fullName evidence="3">Uncharacterized protein</fullName>
    </submittedName>
</protein>
<keyword evidence="2" id="KW-0472">Membrane</keyword>
<keyword evidence="4" id="KW-1185">Reference proteome</keyword>
<feature type="compositionally biased region" description="Basic and acidic residues" evidence="1">
    <location>
        <begin position="107"/>
        <end position="119"/>
    </location>
</feature>
<dbReference type="STRING" id="563176.SAMN04488090_2809"/>
<evidence type="ECO:0000313" key="4">
    <source>
        <dbReference type="Proteomes" id="UP000198901"/>
    </source>
</evidence>